<dbReference type="PROSITE" id="PS50011">
    <property type="entry name" value="PROTEIN_KINASE_DOM"/>
    <property type="match status" value="1"/>
</dbReference>
<comment type="cofactor">
    <cofactor evidence="1">
        <name>Mg(2+)</name>
        <dbReference type="ChEBI" id="CHEBI:18420"/>
    </cofactor>
</comment>
<dbReference type="Pfam" id="PF00069">
    <property type="entry name" value="Pkinase"/>
    <property type="match status" value="1"/>
</dbReference>
<keyword evidence="10 14" id="KW-0067">ATP-binding</keyword>
<feature type="repeat" description="ANK" evidence="13">
    <location>
        <begin position="615"/>
        <end position="647"/>
    </location>
</feature>
<dbReference type="InParanoid" id="A0A6P6XMG7"/>
<dbReference type="InterPro" id="IPR000488">
    <property type="entry name" value="Death_dom"/>
</dbReference>
<keyword evidence="3" id="KW-0268">Exocytosis</keyword>
<evidence type="ECO:0000256" key="2">
    <source>
        <dbReference type="ARBA" id="ARBA00004175"/>
    </source>
</evidence>
<evidence type="ECO:0000256" key="5">
    <source>
        <dbReference type="ARBA" id="ARBA00022537"/>
    </source>
</evidence>
<dbReference type="SUPFAM" id="SSF48403">
    <property type="entry name" value="Ankyrin repeat"/>
    <property type="match status" value="1"/>
</dbReference>
<evidence type="ECO:0000256" key="1">
    <source>
        <dbReference type="ARBA" id="ARBA00001946"/>
    </source>
</evidence>
<dbReference type="SMART" id="SM00248">
    <property type="entry name" value="ANK"/>
    <property type="match status" value="9"/>
</dbReference>
<dbReference type="Proteomes" id="UP000515146">
    <property type="component" value="Unplaced"/>
</dbReference>
<dbReference type="SUPFAM" id="SSF52540">
    <property type="entry name" value="P-loop containing nucleoside triphosphate hydrolases"/>
    <property type="match status" value="1"/>
</dbReference>
<evidence type="ECO:0000256" key="8">
    <source>
        <dbReference type="ARBA" id="ARBA00022741"/>
    </source>
</evidence>
<feature type="compositionally biased region" description="Low complexity" evidence="15">
    <location>
        <begin position="456"/>
        <end position="468"/>
    </location>
</feature>
<dbReference type="Pfam" id="PF12796">
    <property type="entry name" value="Ank_2"/>
    <property type="match status" value="3"/>
</dbReference>
<dbReference type="FunFam" id="1.10.510.10:FF:000571">
    <property type="entry name" value="Maternal embryonic leucine zipper kinase"/>
    <property type="match status" value="1"/>
</dbReference>
<dbReference type="PROSITE" id="PS51424">
    <property type="entry name" value="ROC"/>
    <property type="match status" value="1"/>
</dbReference>
<evidence type="ECO:0000259" key="16">
    <source>
        <dbReference type="PROSITE" id="PS50011"/>
    </source>
</evidence>
<feature type="region of interest" description="Disordered" evidence="15">
    <location>
        <begin position="881"/>
        <end position="907"/>
    </location>
</feature>
<dbReference type="Pfam" id="PF00531">
    <property type="entry name" value="Death"/>
    <property type="match status" value="1"/>
</dbReference>
<accession>A0A6P6XMG7</accession>
<evidence type="ECO:0000313" key="18">
    <source>
        <dbReference type="Proteomes" id="UP000515146"/>
    </source>
</evidence>
<keyword evidence="11" id="KW-0638">Presynaptic neurotoxin</keyword>
<dbReference type="InterPro" id="IPR020859">
    <property type="entry name" value="ROC"/>
</dbReference>
<dbReference type="Gene3D" id="1.10.510.10">
    <property type="entry name" value="Transferase(Phosphotransferase) domain 1"/>
    <property type="match status" value="1"/>
</dbReference>
<feature type="repeat" description="ANK" evidence="13">
    <location>
        <begin position="582"/>
        <end position="614"/>
    </location>
</feature>
<protein>
    <submittedName>
        <fullName evidence="19">Death-associated protein kinase 1-like</fullName>
    </submittedName>
</protein>
<dbReference type="InterPro" id="IPR000719">
    <property type="entry name" value="Prot_kinase_dom"/>
</dbReference>
<keyword evidence="6" id="KW-0808">Transferase</keyword>
<keyword evidence="7" id="KW-0677">Repeat</keyword>
<dbReference type="SMART" id="SM00220">
    <property type="entry name" value="S_TKc"/>
    <property type="match status" value="1"/>
</dbReference>
<comment type="subcellular location">
    <subcellularLocation>
        <location evidence="2">Target cell membrane</location>
    </subcellularLocation>
</comment>
<proteinExistence type="predicted"/>
<dbReference type="KEGG" id="dpte:113789364"/>
<dbReference type="GO" id="GO:0035556">
    <property type="term" value="P:intracellular signal transduction"/>
    <property type="evidence" value="ECO:0007669"/>
    <property type="project" value="TreeGrafter"/>
</dbReference>
<dbReference type="PROSITE" id="PS00107">
    <property type="entry name" value="PROTEIN_KINASE_ATP"/>
    <property type="match status" value="1"/>
</dbReference>
<evidence type="ECO:0000256" key="14">
    <source>
        <dbReference type="PROSITE-ProRule" id="PRU10141"/>
    </source>
</evidence>
<feature type="binding site" evidence="14">
    <location>
        <position position="78"/>
    </location>
    <ligand>
        <name>ATP</name>
        <dbReference type="ChEBI" id="CHEBI:30616"/>
    </ligand>
</feature>
<dbReference type="RefSeq" id="XP_027194690.1">
    <property type="nucleotide sequence ID" value="XM_027338889.1"/>
</dbReference>
<evidence type="ECO:0000256" key="3">
    <source>
        <dbReference type="ARBA" id="ARBA00022483"/>
    </source>
</evidence>
<feature type="domain" description="Roc" evidence="17">
    <location>
        <begin position="822"/>
        <end position="1151"/>
    </location>
</feature>
<evidence type="ECO:0000256" key="15">
    <source>
        <dbReference type="SAM" id="MobiDB-lite"/>
    </source>
</evidence>
<evidence type="ECO:0000256" key="13">
    <source>
        <dbReference type="PROSITE-ProRule" id="PRU00023"/>
    </source>
</evidence>
<evidence type="ECO:0000313" key="19">
    <source>
        <dbReference type="RefSeq" id="XP_027194690.1"/>
    </source>
</evidence>
<dbReference type="PRINTS" id="PR01415">
    <property type="entry name" value="ANKYRIN"/>
</dbReference>
<keyword evidence="8 14" id="KW-0547">Nucleotide-binding</keyword>
<keyword evidence="13" id="KW-0040">ANK repeat</keyword>
<dbReference type="OrthoDB" id="6414023at2759"/>
<keyword evidence="11" id="KW-0528">Neurotoxin</keyword>
<dbReference type="GO" id="GO:0043065">
    <property type="term" value="P:positive regulation of apoptotic process"/>
    <property type="evidence" value="ECO:0007669"/>
    <property type="project" value="TreeGrafter"/>
</dbReference>
<dbReference type="InterPro" id="IPR002110">
    <property type="entry name" value="Ankyrin_rpt"/>
</dbReference>
<organism evidence="18 19">
    <name type="scientific">Dermatophagoides pteronyssinus</name>
    <name type="common">European house dust mite</name>
    <dbReference type="NCBI Taxonomy" id="6956"/>
    <lineage>
        <taxon>Eukaryota</taxon>
        <taxon>Metazoa</taxon>
        <taxon>Ecdysozoa</taxon>
        <taxon>Arthropoda</taxon>
        <taxon>Chelicerata</taxon>
        <taxon>Arachnida</taxon>
        <taxon>Acari</taxon>
        <taxon>Acariformes</taxon>
        <taxon>Sarcoptiformes</taxon>
        <taxon>Astigmata</taxon>
        <taxon>Psoroptidia</taxon>
        <taxon>Analgoidea</taxon>
        <taxon>Pyroglyphidae</taxon>
        <taxon>Dermatophagoidinae</taxon>
        <taxon>Dermatophagoides</taxon>
    </lineage>
</organism>
<dbReference type="Pfam" id="PF00023">
    <property type="entry name" value="Ank"/>
    <property type="match status" value="1"/>
</dbReference>
<feature type="repeat" description="ANK" evidence="13">
    <location>
        <begin position="748"/>
        <end position="780"/>
    </location>
</feature>
<dbReference type="InterPro" id="IPR011009">
    <property type="entry name" value="Kinase-like_dom_sf"/>
</dbReference>
<dbReference type="GO" id="GO:0005524">
    <property type="term" value="F:ATP binding"/>
    <property type="evidence" value="ECO:0007669"/>
    <property type="project" value="UniProtKB-UniRule"/>
</dbReference>
<feature type="repeat" description="ANK" evidence="13">
    <location>
        <begin position="549"/>
        <end position="581"/>
    </location>
</feature>
<keyword evidence="12" id="KW-0472">Membrane</keyword>
<keyword evidence="12" id="KW-1053">Target membrane</keyword>
<feature type="repeat" description="ANK" evidence="13">
    <location>
        <begin position="516"/>
        <end position="548"/>
    </location>
</feature>
<reference evidence="19" key="1">
    <citation type="submission" date="2025-08" db="UniProtKB">
        <authorList>
            <consortium name="RefSeq"/>
        </authorList>
    </citation>
    <scope>IDENTIFICATION</scope>
    <source>
        <strain evidence="19">Airmid</strain>
    </source>
</reference>
<keyword evidence="9" id="KW-0418">Kinase</keyword>
<dbReference type="InterPro" id="IPR027417">
    <property type="entry name" value="P-loop_NTPase"/>
</dbReference>
<feature type="repeat" description="ANK" evidence="13">
    <location>
        <begin position="681"/>
        <end position="713"/>
    </location>
</feature>
<evidence type="ECO:0000256" key="6">
    <source>
        <dbReference type="ARBA" id="ARBA00022679"/>
    </source>
</evidence>
<dbReference type="InterPro" id="IPR017441">
    <property type="entry name" value="Protein_kinase_ATP_BS"/>
</dbReference>
<dbReference type="Gene3D" id="1.10.533.10">
    <property type="entry name" value="Death Domain, Fas"/>
    <property type="match status" value="1"/>
</dbReference>
<feature type="repeat" description="ANK" evidence="13">
    <location>
        <begin position="648"/>
        <end position="680"/>
    </location>
</feature>
<dbReference type="PROSITE" id="PS50297">
    <property type="entry name" value="ANK_REP_REGION"/>
    <property type="match status" value="6"/>
</dbReference>
<dbReference type="GO" id="GO:0005634">
    <property type="term" value="C:nucleus"/>
    <property type="evidence" value="ECO:0007669"/>
    <property type="project" value="TreeGrafter"/>
</dbReference>
<dbReference type="InterPro" id="IPR008271">
    <property type="entry name" value="Ser/Thr_kinase_AS"/>
</dbReference>
<dbReference type="SUPFAM" id="SSF56112">
    <property type="entry name" value="Protein kinase-like (PK-like)"/>
    <property type="match status" value="1"/>
</dbReference>
<dbReference type="PANTHER" id="PTHR24342:SF14">
    <property type="entry name" value="DEATH-ASSOCIATED PROTEIN KINASE DAPK-1"/>
    <property type="match status" value="1"/>
</dbReference>
<keyword evidence="5" id="KW-1052">Target cell membrane</keyword>
<dbReference type="InterPro" id="IPR036770">
    <property type="entry name" value="Ankyrin_rpt-contain_sf"/>
</dbReference>
<dbReference type="SUPFAM" id="SSF47986">
    <property type="entry name" value="DEATH domain"/>
    <property type="match status" value="1"/>
</dbReference>
<keyword evidence="11" id="KW-0800">Toxin</keyword>
<evidence type="ECO:0000256" key="12">
    <source>
        <dbReference type="ARBA" id="ARBA00023298"/>
    </source>
</evidence>
<dbReference type="GO" id="GO:0044231">
    <property type="term" value="C:host cell presynaptic membrane"/>
    <property type="evidence" value="ECO:0007669"/>
    <property type="project" value="UniProtKB-KW"/>
</dbReference>
<keyword evidence="18" id="KW-1185">Reference proteome</keyword>
<sequence length="1665" mass="189645">MTPKPSTIPAIHHQQQQQENSSTTTVITTNKMIKRQPLSSFGDHYRIGEEIGSGKFAIVKRCVRIIDNEELAAKFIRKSRFGRMGQKLEDIELEIAILSDLNHTNIIKLIDVFEDNHQVVLIFELMKGGELQDYIAENEYLSEQETIFLLKQILDALAYMHEKSIVHLDLKPENILLDNLDNRCLKIIDFGISRRYDAKANIKGIYGTPEFIAPEILNYEPIGFGTDLWAIGCIAYNMLFGISPFYEEEKQDTYTRITKLDYDIDCDSTNQISDDARDFIQRLLVKDIRKRMSARQCLEHRWLCSNELSLSSSSSIIIKQQSTNDTCDINNFKNYNDNTTNGKRIRNENVRRRWKTSIYLIILYNRHLKRKLTSLILTQNNRNGKKFIHRRYHNHHNGQFKSKHGSGGSAAISYYSSSTLSSPATTMTRSSSRSSLSLMMNDKRSKYIHHQHQTNHQHSNSSSQSSTTDGGIFDNDNDENFILAALFGAIEEGNLHSIQELFQTASNIDPNQCNKHGESLLHYCAGLGQLEIFKFLCKIGANIDAVDDQEDTVVHWAARQNHSNIIRFVFEQTASIEILNKNNETPLHVAARYGHVEAVEQLCKCGANINAIDEHGETAILIAVWHGFPKIVHILGEIGADTNIMNKEEESALHVASARGHYECVRCLLDAGANANLRNKNSYTPLHLALKRQHQMVAMLLLKAGADYELPDDNGERAIHYAARYNLVSIGQWLCQMNRCQVNVPNKHGLYPLHIAAKSGHIEIVRTLCLAGSVVDQKDKDSIIPQICAIAQSHNDIADLLTRLRNERQKEEFITQLMPIPTNQPLPRIKLKIFGHSGSGKSTLIESLKCGYFSSWFRRSKGLNSTVSLMKLNNINTTTMNGQSQLQQQQPNRPAIEPHHQQQKQQKNVSITNGCELGRSNLSIMSNGSMTSRDHSFMNNNNVPMMIGQHQQQQQSNNGMMTKMMNRTANINHHHQQQQHYYSQPNYQQTQTKGIDCQQMYISGVGDLSVWEFSGHPAYHQIYDHFLGDVHCLNAIVFRLCDSIEIQLDHIFFWLHFIQSRMPIIEPLLYCGKSQHYAKIILIATHADLAQQTFSADEIEQNLQQIMMKVMAKFKHVFEIYGNIFMMDASVAGSVGMKQLKQYLNHAKLTIVQELPHTTGFLDSVLTFLNLYRKVSPNFPVLSYDQFKNMIRSQINPLSSDDHFKELVQQLEIMGEIVFLKSTNTTNYDLLVLNPKWLNCDIVGTLLLMKDDPNYMINLNKTQIMGIYSIDEFQERFDDVDALDLLQLLELLAVCIPNDHSGDIEYEFPCFILGGDWEEILDRFQYRDNCVYHGIVFHLEQSLLSLSPSFGCILTSVFPRIQANFRSELRKHPTYNVYDLHNCFKFSHFTIEESNIMFIISLNTSTQSIEIRFSGPYDKRRECFFFMQEMVQIIEQTINQCAPGLNVAKSYMSPVQIKDQRENLSYYSSSSLMKSLLMSSNNKSTTSLLKKKIQSDDGEIEERIGDILCFGICDLTEINVTSGEPTLANELHSSNLSLLTKQKLCSLLDPPESIGRDWCMFGILLGMTDKLPKLDPGTNAQSSPTARVIEECVRNVNCTIKMLVEKLSELNRFDCVDVILQTGPLLRMFPLTSLPEDGIIYNDESSHTSLGVSTLSHTSSSNLSR</sequence>
<evidence type="ECO:0000256" key="4">
    <source>
        <dbReference type="ARBA" id="ARBA00022527"/>
    </source>
</evidence>
<gene>
    <name evidence="19" type="primary">LOC113789364</name>
</gene>
<dbReference type="GO" id="GO:0004674">
    <property type="term" value="F:protein serine/threonine kinase activity"/>
    <property type="evidence" value="ECO:0007669"/>
    <property type="project" value="UniProtKB-KW"/>
</dbReference>
<dbReference type="OMA" id="ARGHYEC"/>
<dbReference type="Gene3D" id="3.40.50.300">
    <property type="entry name" value="P-loop containing nucleotide triphosphate hydrolases"/>
    <property type="match status" value="1"/>
</dbReference>
<dbReference type="PROSITE" id="PS00108">
    <property type="entry name" value="PROTEIN_KINASE_ST"/>
    <property type="match status" value="1"/>
</dbReference>
<dbReference type="PANTHER" id="PTHR24342">
    <property type="entry name" value="SERINE/THREONINE-PROTEIN KINASE 17"/>
    <property type="match status" value="1"/>
</dbReference>
<keyword evidence="4" id="KW-0723">Serine/threonine-protein kinase</keyword>
<dbReference type="InterPro" id="IPR011029">
    <property type="entry name" value="DEATH-like_dom_sf"/>
</dbReference>
<feature type="domain" description="Protein kinase" evidence="16">
    <location>
        <begin position="45"/>
        <end position="303"/>
    </location>
</feature>
<dbReference type="GO" id="GO:0044218">
    <property type="term" value="C:other organism cell membrane"/>
    <property type="evidence" value="ECO:0007669"/>
    <property type="project" value="UniProtKB-KW"/>
</dbReference>
<dbReference type="GO" id="GO:0045087">
    <property type="term" value="P:innate immune response"/>
    <property type="evidence" value="ECO:0007669"/>
    <property type="project" value="UniProtKB-ARBA"/>
</dbReference>
<evidence type="ECO:0000256" key="7">
    <source>
        <dbReference type="ARBA" id="ARBA00022737"/>
    </source>
</evidence>
<dbReference type="PROSITE" id="PS50088">
    <property type="entry name" value="ANK_REPEAT"/>
    <property type="match status" value="7"/>
</dbReference>
<evidence type="ECO:0000256" key="10">
    <source>
        <dbReference type="ARBA" id="ARBA00022840"/>
    </source>
</evidence>
<evidence type="ECO:0000256" key="9">
    <source>
        <dbReference type="ARBA" id="ARBA00022777"/>
    </source>
</evidence>
<dbReference type="GO" id="GO:0006887">
    <property type="term" value="P:exocytosis"/>
    <property type="evidence" value="ECO:0007669"/>
    <property type="project" value="UniProtKB-KW"/>
</dbReference>
<dbReference type="GO" id="GO:0005525">
    <property type="term" value="F:GTP binding"/>
    <property type="evidence" value="ECO:0007669"/>
    <property type="project" value="UniProtKB-KW"/>
</dbReference>
<dbReference type="GO" id="GO:0005737">
    <property type="term" value="C:cytoplasm"/>
    <property type="evidence" value="ECO:0007669"/>
    <property type="project" value="UniProtKB-ARBA"/>
</dbReference>
<name>A0A6P6XMG7_DERPT</name>
<evidence type="ECO:0000256" key="11">
    <source>
        <dbReference type="ARBA" id="ARBA00023028"/>
    </source>
</evidence>
<dbReference type="Gene3D" id="1.25.40.20">
    <property type="entry name" value="Ankyrin repeat-containing domain"/>
    <property type="match status" value="3"/>
</dbReference>
<feature type="region of interest" description="Disordered" evidence="15">
    <location>
        <begin position="449"/>
        <end position="471"/>
    </location>
</feature>
<dbReference type="Gene3D" id="3.30.200.20">
    <property type="entry name" value="Phosphorylase Kinase, domain 1"/>
    <property type="match status" value="1"/>
</dbReference>
<evidence type="ECO:0000259" key="17">
    <source>
        <dbReference type="PROSITE" id="PS51424"/>
    </source>
</evidence>
<feature type="region of interest" description="Disordered" evidence="15">
    <location>
        <begin position="1"/>
        <end position="24"/>
    </location>
</feature>